<feature type="coiled-coil region" evidence="10">
    <location>
        <begin position="172"/>
        <end position="199"/>
    </location>
</feature>
<gene>
    <name evidence="12" type="ORF">NQX30_05340</name>
</gene>
<dbReference type="SUPFAM" id="SSF52540">
    <property type="entry name" value="P-loop containing nucleoside triphosphate hydrolases"/>
    <property type="match status" value="1"/>
</dbReference>
<evidence type="ECO:0000256" key="8">
    <source>
        <dbReference type="ARBA" id="ARBA00033408"/>
    </source>
</evidence>
<evidence type="ECO:0000313" key="12">
    <source>
        <dbReference type="EMBL" id="MDM5147790.1"/>
    </source>
</evidence>
<dbReference type="Proteomes" id="UP001168167">
    <property type="component" value="Unassembled WGS sequence"/>
</dbReference>
<evidence type="ECO:0000256" key="6">
    <source>
        <dbReference type="ARBA" id="ARBA00022840"/>
    </source>
</evidence>
<keyword evidence="6" id="KW-0067">ATP-binding</keyword>
<dbReference type="PIRSF" id="PIRSF003128">
    <property type="entry name" value="RecN"/>
    <property type="match status" value="1"/>
</dbReference>
<keyword evidence="5 9" id="KW-0227">DNA damage</keyword>
<keyword evidence="4" id="KW-0547">Nucleotide-binding</keyword>
<reference evidence="12" key="1">
    <citation type="submission" date="2022-08" db="EMBL/GenBank/DDBJ databases">
        <authorList>
            <person name="Dzunkova M."/>
            <person name="La Clair J."/>
            <person name="Tyml T."/>
            <person name="Doud D."/>
            <person name="Schulz F."/>
            <person name="Piquer S."/>
            <person name="Porcel Sanchis D."/>
            <person name="Osborn A."/>
            <person name="Robinson D."/>
            <person name="Louie K.B."/>
            <person name="Bowen B.P."/>
            <person name="Bowers R."/>
            <person name="Lee J."/>
            <person name="Arnau Llombart V."/>
            <person name="Diaz Villanueva W."/>
            <person name="Gosliner T."/>
            <person name="Northen T."/>
            <person name="Cheng J.-F."/>
            <person name="Burkart M.D."/>
            <person name="Woyke T."/>
        </authorList>
    </citation>
    <scope>NUCLEOTIDE SEQUENCE</scope>
    <source>
        <strain evidence="12">Df01</strain>
    </source>
</reference>
<evidence type="ECO:0000256" key="5">
    <source>
        <dbReference type="ARBA" id="ARBA00022763"/>
    </source>
</evidence>
<comment type="function">
    <text evidence="1 9">May be involved in recombinational repair of damaged DNA.</text>
</comment>
<organism evidence="12 13">
    <name type="scientific">Candidatus Doriopsillibacter californiensis</name>
    <dbReference type="NCBI Taxonomy" id="2970740"/>
    <lineage>
        <taxon>Bacteria</taxon>
        <taxon>Pseudomonadati</taxon>
        <taxon>Pseudomonadota</taxon>
        <taxon>Gammaproteobacteria</taxon>
        <taxon>Candidatus Tethybacterales</taxon>
        <taxon>Candidatus Persebacteraceae</taxon>
        <taxon>Candidatus Doriopsillibacter</taxon>
    </lineage>
</organism>
<dbReference type="PANTHER" id="PTHR11059">
    <property type="entry name" value="DNA REPAIR PROTEIN RECN"/>
    <property type="match status" value="1"/>
</dbReference>
<dbReference type="InterPro" id="IPR003395">
    <property type="entry name" value="RecF/RecN/SMC_N"/>
</dbReference>
<accession>A0ABT7QMI6</accession>
<protein>
    <recommendedName>
        <fullName evidence="3 9">DNA repair protein RecN</fullName>
    </recommendedName>
    <alternativeName>
        <fullName evidence="8 9">Recombination protein N</fullName>
    </alternativeName>
</protein>
<dbReference type="Gene3D" id="3.40.50.300">
    <property type="entry name" value="P-loop containing nucleotide triphosphate hydrolases"/>
    <property type="match status" value="2"/>
</dbReference>
<evidence type="ECO:0000256" key="10">
    <source>
        <dbReference type="SAM" id="Coils"/>
    </source>
</evidence>
<comment type="caution">
    <text evidence="12">The sequence shown here is derived from an EMBL/GenBank/DDBJ whole genome shotgun (WGS) entry which is preliminary data.</text>
</comment>
<dbReference type="InterPro" id="IPR004604">
    <property type="entry name" value="DNA_recomb/repair_RecN"/>
</dbReference>
<reference evidence="12" key="2">
    <citation type="journal article" date="2023" name="Microbiome">
        <title>Synthase-selected sorting approach identifies a beta-lactone synthase in a nudibranch symbiotic bacterium.</title>
        <authorList>
            <person name="Dzunkova M."/>
            <person name="La Clair J.J."/>
            <person name="Tyml T."/>
            <person name="Doud D."/>
            <person name="Schulz F."/>
            <person name="Piquer-Esteban S."/>
            <person name="Porcel Sanchis D."/>
            <person name="Osborn A."/>
            <person name="Robinson D."/>
            <person name="Louie K.B."/>
            <person name="Bowen B.P."/>
            <person name="Bowers R.M."/>
            <person name="Lee J."/>
            <person name="Arnau V."/>
            <person name="Diaz-Villanueva W."/>
            <person name="Stepanauskas R."/>
            <person name="Gosliner T."/>
            <person name="Date S.V."/>
            <person name="Northen T.R."/>
            <person name="Cheng J.F."/>
            <person name="Burkart M.D."/>
            <person name="Woyke T."/>
        </authorList>
    </citation>
    <scope>NUCLEOTIDE SEQUENCE</scope>
    <source>
        <strain evidence="12">Df01</strain>
    </source>
</reference>
<evidence type="ECO:0000256" key="1">
    <source>
        <dbReference type="ARBA" id="ARBA00003618"/>
    </source>
</evidence>
<evidence type="ECO:0000256" key="4">
    <source>
        <dbReference type="ARBA" id="ARBA00022741"/>
    </source>
</evidence>
<evidence type="ECO:0000259" key="11">
    <source>
        <dbReference type="Pfam" id="PF02463"/>
    </source>
</evidence>
<dbReference type="PANTHER" id="PTHR11059:SF0">
    <property type="entry name" value="DNA REPAIR PROTEIN RECN"/>
    <property type="match status" value="1"/>
</dbReference>
<keyword evidence="13" id="KW-1185">Reference proteome</keyword>
<comment type="similarity">
    <text evidence="2 9">Belongs to the RecN family.</text>
</comment>
<sequence>MLLRLALRRFVVIEEVQIDFATGFCVLTGETGAGKSLLVDALALLAGGRMTGSRIMPGADAAEVEAVFDVVECPTLVQWLEDNALPADEEFVVRRVLSAQKSRAFINGRQVPLTVAADAVSQLVDICGQHAHYSLRKAAAHRELLDSCAHADDEIASVQQAHRLWSSANETLSAAQKSAADIQRQQAVLEEEIAELDALHFSLERWELESAQLTRLEHVADLAVGCAQAQQALEGDDGAEHGLVQAQRALESLRRLDDALSEPLECLEQALVASNEAVRALSAYADQLQPDPAAQEAADTFIAAAHRLARKYQLAAPTQLEELLNAKKAQAAQGAAADIEVLTAKEQRTRKGLLAASRRLSGKRKRAAEKLEESVSIMLPQLAMPEARLTVQLTSLDFPDVHGGERVELLINTRKNAVPAPIAEVASGGELSRLGLALQIAAGRERPRPIAVFDEVDGGIGGATAAVVGKMLQTLGESRQVLCVTHLAQVAACAAHHWRVRTVDIRGIRGVEIQKLSTGEREEELARIVGGAVITDEARANAADLLRQAQY</sequence>
<evidence type="ECO:0000256" key="7">
    <source>
        <dbReference type="ARBA" id="ARBA00023204"/>
    </source>
</evidence>
<proteinExistence type="inferred from homology"/>
<name>A0ABT7QMI6_9GAMM</name>
<keyword evidence="7 9" id="KW-0234">DNA repair</keyword>
<keyword evidence="10" id="KW-0175">Coiled coil</keyword>
<evidence type="ECO:0000256" key="2">
    <source>
        <dbReference type="ARBA" id="ARBA00009441"/>
    </source>
</evidence>
<dbReference type="InterPro" id="IPR027417">
    <property type="entry name" value="P-loop_NTPase"/>
</dbReference>
<feature type="domain" description="RecF/RecN/SMC N-terminal" evidence="11">
    <location>
        <begin position="2"/>
        <end position="502"/>
    </location>
</feature>
<evidence type="ECO:0000256" key="3">
    <source>
        <dbReference type="ARBA" id="ARBA00021315"/>
    </source>
</evidence>
<dbReference type="Pfam" id="PF02463">
    <property type="entry name" value="SMC_N"/>
    <property type="match status" value="1"/>
</dbReference>
<evidence type="ECO:0000256" key="9">
    <source>
        <dbReference type="PIRNR" id="PIRNR003128"/>
    </source>
</evidence>
<evidence type="ECO:0000313" key="13">
    <source>
        <dbReference type="Proteomes" id="UP001168167"/>
    </source>
</evidence>
<dbReference type="EMBL" id="JANQAO010000003">
    <property type="protein sequence ID" value="MDM5147790.1"/>
    <property type="molecule type" value="Genomic_DNA"/>
</dbReference>